<keyword evidence="3" id="KW-1185">Reference proteome</keyword>
<gene>
    <name evidence="2" type="ORF">HG15A2_00280</name>
</gene>
<keyword evidence="1" id="KW-1133">Transmembrane helix</keyword>
<dbReference type="Gene3D" id="1.10.1330.10">
    <property type="entry name" value="Dockerin domain"/>
    <property type="match status" value="1"/>
</dbReference>
<dbReference type="EMBL" id="CP036263">
    <property type="protein sequence ID" value="QDS96770.1"/>
    <property type="molecule type" value="Genomic_DNA"/>
</dbReference>
<name>A0A517MPG5_9BACT</name>
<evidence type="ECO:0008006" key="4">
    <source>
        <dbReference type="Google" id="ProtNLM"/>
    </source>
</evidence>
<protein>
    <recommendedName>
        <fullName evidence="4">PEP-CTERM sorting domain-containing protein</fullName>
    </recommendedName>
</protein>
<dbReference type="KEGG" id="amob:HG15A2_00280"/>
<dbReference type="InterPro" id="IPR036439">
    <property type="entry name" value="Dockerin_dom_sf"/>
</dbReference>
<keyword evidence="1" id="KW-0472">Membrane</keyword>
<keyword evidence="1" id="KW-0812">Transmembrane</keyword>
<proteinExistence type="predicted"/>
<evidence type="ECO:0000313" key="2">
    <source>
        <dbReference type="EMBL" id="QDS96770.1"/>
    </source>
</evidence>
<dbReference type="Proteomes" id="UP000319852">
    <property type="component" value="Chromosome"/>
</dbReference>
<evidence type="ECO:0000313" key="3">
    <source>
        <dbReference type="Proteomes" id="UP000319852"/>
    </source>
</evidence>
<reference evidence="2 3" key="1">
    <citation type="submission" date="2019-02" db="EMBL/GenBank/DDBJ databases">
        <title>Deep-cultivation of Planctomycetes and their phenomic and genomic characterization uncovers novel biology.</title>
        <authorList>
            <person name="Wiegand S."/>
            <person name="Jogler M."/>
            <person name="Boedeker C."/>
            <person name="Pinto D."/>
            <person name="Vollmers J."/>
            <person name="Rivas-Marin E."/>
            <person name="Kohn T."/>
            <person name="Peeters S.H."/>
            <person name="Heuer A."/>
            <person name="Rast P."/>
            <person name="Oberbeckmann S."/>
            <person name="Bunk B."/>
            <person name="Jeske O."/>
            <person name="Meyerdierks A."/>
            <person name="Storesund J.E."/>
            <person name="Kallscheuer N."/>
            <person name="Luecker S."/>
            <person name="Lage O.M."/>
            <person name="Pohl T."/>
            <person name="Merkel B.J."/>
            <person name="Hornburger P."/>
            <person name="Mueller R.-W."/>
            <person name="Bruemmer F."/>
            <person name="Labrenz M."/>
            <person name="Spormann A.M."/>
            <person name="Op den Camp H."/>
            <person name="Overmann J."/>
            <person name="Amann R."/>
            <person name="Jetten M.S.M."/>
            <person name="Mascher T."/>
            <person name="Medema M.H."/>
            <person name="Devos D.P."/>
            <person name="Kaster A.-K."/>
            <person name="Ovreas L."/>
            <person name="Rohde M."/>
            <person name="Galperin M.Y."/>
            <person name="Jogler C."/>
        </authorList>
    </citation>
    <scope>NUCLEOTIDE SEQUENCE [LARGE SCALE GENOMIC DNA]</scope>
    <source>
        <strain evidence="2 3">HG15A2</strain>
    </source>
</reference>
<accession>A0A517MPG5</accession>
<feature type="transmembrane region" description="Helical" evidence="1">
    <location>
        <begin position="274"/>
        <end position="296"/>
    </location>
</feature>
<sequence>MRRSRLLGSRHPVPVLVLGWLVALTLVNGWHACSGAVSFSVITGQMEAHAGAEFDSALVDDYLSDSVGANNFVGGATDRAAASVIPSLSGNLFEFSASSISLTTKLSDPPNTPRASSSATFDQAFTTNAIHRLTLIADVDQAVNGTAGLEVANVHAGSTTLVTFGPTPGDVESYRSFIIGPGSYVLRGFATSAAFSPGNSSGAFSGTLAVSPLADVNGDAIVDGEDLDIWQETYGGFPTGSAPIGDFNSDFSINGADFLLWQRERDSTIVSNQIATMAVPSPSSALLALWGFAFLLGNGRRSRKNY</sequence>
<evidence type="ECO:0000256" key="1">
    <source>
        <dbReference type="SAM" id="Phobius"/>
    </source>
</evidence>
<organism evidence="2 3">
    <name type="scientific">Adhaeretor mobilis</name>
    <dbReference type="NCBI Taxonomy" id="1930276"/>
    <lineage>
        <taxon>Bacteria</taxon>
        <taxon>Pseudomonadati</taxon>
        <taxon>Planctomycetota</taxon>
        <taxon>Planctomycetia</taxon>
        <taxon>Pirellulales</taxon>
        <taxon>Lacipirellulaceae</taxon>
        <taxon>Adhaeretor</taxon>
    </lineage>
</organism>
<dbReference type="GO" id="GO:0000272">
    <property type="term" value="P:polysaccharide catabolic process"/>
    <property type="evidence" value="ECO:0007669"/>
    <property type="project" value="InterPro"/>
</dbReference>
<dbReference type="AlphaFoldDB" id="A0A517MPG5"/>